<reference evidence="6" key="3">
    <citation type="submission" date="2016-11" db="EMBL/GenBank/DDBJ databases">
        <authorList>
            <person name="Varghese N."/>
            <person name="Submissions S."/>
        </authorList>
    </citation>
    <scope>NUCLEOTIDE SEQUENCE [LARGE SCALE GENOMIC DNA]</scope>
    <source>
        <strain evidence="6">DSM 27989</strain>
    </source>
</reference>
<dbReference type="InterPro" id="IPR025102">
    <property type="entry name" value="DUF4026_N"/>
</dbReference>
<protein>
    <submittedName>
        <fullName evidence="5">Uncharacterized protein</fullName>
    </submittedName>
</protein>
<evidence type="ECO:0000313" key="5">
    <source>
        <dbReference type="EMBL" id="SHK71817.1"/>
    </source>
</evidence>
<evidence type="ECO:0000313" key="7">
    <source>
        <dbReference type="Proteomes" id="UP000650994"/>
    </source>
</evidence>
<dbReference type="RefSeq" id="WP_083580287.1">
    <property type="nucleotide sequence ID" value="NZ_BMFL01000020.1"/>
</dbReference>
<reference evidence="4" key="1">
    <citation type="journal article" date="2014" name="Int. J. Syst. Evol. Microbiol.">
        <title>Complete genome of a new Firmicutes species belonging to the dominant human colonic microbiota ('Ruminococcus bicirculans') reveals two chromosomes and a selective capacity to utilize plant glucans.</title>
        <authorList>
            <consortium name="NISC Comparative Sequencing Program"/>
            <person name="Wegmann U."/>
            <person name="Louis P."/>
            <person name="Goesmann A."/>
            <person name="Henrissat B."/>
            <person name="Duncan S.H."/>
            <person name="Flint H.J."/>
        </authorList>
    </citation>
    <scope>NUCLEOTIDE SEQUENCE</scope>
    <source>
        <strain evidence="4">CGMCC 1.12707</strain>
    </source>
</reference>
<dbReference type="EMBL" id="BMFL01000020">
    <property type="protein sequence ID" value="GGF08200.1"/>
    <property type="molecule type" value="Genomic_DNA"/>
</dbReference>
<organism evidence="5 6">
    <name type="scientific">Chishuiella changwenlii</name>
    <dbReference type="NCBI Taxonomy" id="1434701"/>
    <lineage>
        <taxon>Bacteria</taxon>
        <taxon>Pseudomonadati</taxon>
        <taxon>Bacteroidota</taxon>
        <taxon>Flavobacteriia</taxon>
        <taxon>Flavobacteriales</taxon>
        <taxon>Weeksellaceae</taxon>
        <taxon>Chishuiella</taxon>
    </lineage>
</organism>
<dbReference type="Pfam" id="PF10077">
    <property type="entry name" value="DUF2314"/>
    <property type="match status" value="1"/>
</dbReference>
<evidence type="ECO:0000313" key="4">
    <source>
        <dbReference type="EMBL" id="GGF08200.1"/>
    </source>
</evidence>
<reference evidence="5" key="2">
    <citation type="submission" date="2016-11" db="EMBL/GenBank/DDBJ databases">
        <authorList>
            <person name="Jaros S."/>
            <person name="Januszkiewicz K."/>
            <person name="Wedrychowicz H."/>
        </authorList>
    </citation>
    <scope>NUCLEOTIDE SEQUENCE [LARGE SCALE GENOMIC DNA]</scope>
    <source>
        <strain evidence="5">DSM 27989</strain>
    </source>
</reference>
<feature type="domain" description="DUF4026" evidence="3">
    <location>
        <begin position="182"/>
        <end position="293"/>
    </location>
</feature>
<name>A0A1M6URI6_9FLAO</name>
<dbReference type="Proteomes" id="UP000184120">
    <property type="component" value="Unassembled WGS sequence"/>
</dbReference>
<evidence type="ECO:0000259" key="3">
    <source>
        <dbReference type="Pfam" id="PF22789"/>
    </source>
</evidence>
<accession>A0A1M6URI6</accession>
<dbReference type="Pfam" id="PF13218">
    <property type="entry name" value="DUF4026_N"/>
    <property type="match status" value="1"/>
</dbReference>
<evidence type="ECO:0000313" key="6">
    <source>
        <dbReference type="Proteomes" id="UP000184120"/>
    </source>
</evidence>
<feature type="domain" description="DUF4026" evidence="2">
    <location>
        <begin position="20"/>
        <end position="174"/>
    </location>
</feature>
<dbReference type="Proteomes" id="UP000650994">
    <property type="component" value="Unassembled WGS sequence"/>
</dbReference>
<reference evidence="7" key="4">
    <citation type="journal article" date="2019" name="Int. J. Syst. Evol. Microbiol.">
        <title>The Global Catalogue of Microorganisms (GCM) 10K type strain sequencing project: providing services to taxonomists for standard genome sequencing and annotation.</title>
        <authorList>
            <consortium name="The Broad Institute Genomics Platform"/>
            <consortium name="The Broad Institute Genome Sequencing Center for Infectious Disease"/>
            <person name="Wu L."/>
            <person name="Ma J."/>
        </authorList>
    </citation>
    <scope>NUCLEOTIDE SEQUENCE [LARGE SCALE GENOMIC DNA]</scope>
    <source>
        <strain evidence="7">CGMCC 1.12707</strain>
    </source>
</reference>
<dbReference type="STRING" id="1434701.SAMN05443634_10329"/>
<proteinExistence type="predicted"/>
<dbReference type="InterPro" id="IPR053886">
    <property type="entry name" value="DUF4026_middle"/>
</dbReference>
<keyword evidence="7" id="KW-1185">Reference proteome</keyword>
<evidence type="ECO:0000259" key="1">
    <source>
        <dbReference type="Pfam" id="PF10077"/>
    </source>
</evidence>
<evidence type="ECO:0000259" key="2">
    <source>
        <dbReference type="Pfam" id="PF13218"/>
    </source>
</evidence>
<dbReference type="AlphaFoldDB" id="A0A1M6URI6"/>
<dbReference type="InterPro" id="IPR018756">
    <property type="entry name" value="DUF2314"/>
</dbReference>
<dbReference type="Pfam" id="PF22789">
    <property type="entry name" value="DUF4026_C"/>
    <property type="match status" value="1"/>
</dbReference>
<feature type="domain" description="DUF2314" evidence="1">
    <location>
        <begin position="340"/>
        <end position="427"/>
    </location>
</feature>
<dbReference type="EMBL" id="FRBH01000003">
    <property type="protein sequence ID" value="SHK71817.1"/>
    <property type="molecule type" value="Genomic_DNA"/>
</dbReference>
<gene>
    <name evidence="4" type="ORF">GCM10010984_26760</name>
    <name evidence="5" type="ORF">SAMN05443634_10329</name>
</gene>
<sequence>MMTNKELYKGITEDGLSLPSTMGILPSNEKVTFSKDFIENKLKESRYFQLNNFDIIDREPNEEDPVSQEYKVSVSYLDEIFEIDLFVVDARANNYNEFGLGNMISDEELDLAVQQDFYLETAMYFGSDALDSFHLQLKVMQAVVENPSIVIDFMPFRLLSGKWAKLTAESEVPPAPTYLYTIHGVYDEIDGERVYWLHTHGLHRCGSVELEMINIKNGIEQLNSALDMIVTAFIKPDYRSPENEEFNIGYDGLDITFCWKRWEDVVKDYPAEIPGGYNERQPENENYEPCGVLLAVQEGITLSPEVYASTIADNPIFFVSDQETERMTAMAYQRFDQYKKAFKTYFNPEADDENYWRFLVKLGFDVDHEMNKEHIWFDVYGINENNEMLAVCLNRPYAVDNLNEGDEGTYPQEMITDWLIYTPTNTITSDNIYTITD</sequence>
<reference evidence="4" key="5">
    <citation type="submission" date="2024-05" db="EMBL/GenBank/DDBJ databases">
        <authorList>
            <person name="Sun Q."/>
            <person name="Zhou Y."/>
        </authorList>
    </citation>
    <scope>NUCLEOTIDE SEQUENCE</scope>
    <source>
        <strain evidence="4">CGMCC 1.12707</strain>
    </source>
</reference>
<dbReference type="OrthoDB" id="1846902at2"/>